<evidence type="ECO:0000256" key="1">
    <source>
        <dbReference type="SAM" id="MobiDB-lite"/>
    </source>
</evidence>
<gene>
    <name evidence="2" type="ORF">CVT26_009391</name>
</gene>
<feature type="compositionally biased region" description="Basic and acidic residues" evidence="1">
    <location>
        <begin position="544"/>
        <end position="558"/>
    </location>
</feature>
<feature type="compositionally biased region" description="Polar residues" evidence="1">
    <location>
        <begin position="288"/>
        <end position="310"/>
    </location>
</feature>
<dbReference type="OrthoDB" id="3367070at2759"/>
<keyword evidence="3" id="KW-1185">Reference proteome</keyword>
<protein>
    <submittedName>
        <fullName evidence="2">Uncharacterized protein</fullName>
    </submittedName>
</protein>
<evidence type="ECO:0000313" key="2">
    <source>
        <dbReference type="EMBL" id="PPQ66630.1"/>
    </source>
</evidence>
<feature type="compositionally biased region" description="Polar residues" evidence="1">
    <location>
        <begin position="119"/>
        <end position="128"/>
    </location>
</feature>
<name>A0A409VK57_9AGAR</name>
<evidence type="ECO:0000313" key="3">
    <source>
        <dbReference type="Proteomes" id="UP000284706"/>
    </source>
</evidence>
<dbReference type="STRING" id="231916.A0A409VK57"/>
<organism evidence="2 3">
    <name type="scientific">Gymnopilus dilepis</name>
    <dbReference type="NCBI Taxonomy" id="231916"/>
    <lineage>
        <taxon>Eukaryota</taxon>
        <taxon>Fungi</taxon>
        <taxon>Dikarya</taxon>
        <taxon>Basidiomycota</taxon>
        <taxon>Agaricomycotina</taxon>
        <taxon>Agaricomycetes</taxon>
        <taxon>Agaricomycetidae</taxon>
        <taxon>Agaricales</taxon>
        <taxon>Agaricineae</taxon>
        <taxon>Hymenogastraceae</taxon>
        <taxon>Gymnopilus</taxon>
    </lineage>
</organism>
<dbReference type="AlphaFoldDB" id="A0A409VK57"/>
<feature type="region of interest" description="Disordered" evidence="1">
    <location>
        <begin position="1"/>
        <end position="20"/>
    </location>
</feature>
<feature type="region of interest" description="Disordered" evidence="1">
    <location>
        <begin position="403"/>
        <end position="429"/>
    </location>
</feature>
<feature type="region of interest" description="Disordered" evidence="1">
    <location>
        <begin position="197"/>
        <end position="241"/>
    </location>
</feature>
<feature type="region of interest" description="Disordered" evidence="1">
    <location>
        <begin position="469"/>
        <end position="510"/>
    </location>
</feature>
<comment type="caution">
    <text evidence="2">The sequence shown here is derived from an EMBL/GenBank/DDBJ whole genome shotgun (WGS) entry which is preliminary data.</text>
</comment>
<sequence>MGFFSSRKAEDNDGYVVPLGTNEKGSVVQVIRSRFYGKKGKEREDQAISYISGVSAAQPPHISVASSPVSTPPRPSRQAAGSSTLRAFSDRPLPATPPTATVNKRASLRPPPSPLSQSKDTLPSTSYTKAEGPSSASLAPRKNTDTVTVTLAQRLNELAAANSEGLLNDDEYRILRQNLFERFASNAAVPVETPVVPVSPARPRPRKGGVAPDRPPSRPVSNFQVEARPLSISSKTSGTSAVANLLRRATGRRSGSNDLNSDTASVWSSTSRNSIFKLPRTLSKKSSDTSVRTSASRNVQADTISISSRRLGSDIGHADSLPSPAPRSTAGSIRRLGAPPSSFHNRALTQDTRNTSNIYNVFDEDHLTTVKEITQEIMNVEAEAKRLMDAFNGLEVTTLAKAQRHHARPSLKSIDYGKDPSLGVDSDTRSQRRINIADDAMSTHSGTSSVAGSLARSAYSSKRLARAKSTLSSSVLTDSRPGSLHRKNSASSVTSEVKNRRTSIVPPLPALPNSISHGHLRAASSSNVSLVRSTGHLPMNTVPEDDKASATETMRMEPEELETELEDIRRRREEVSERYEARLEYLRAKLKGAQLHEKLLRK</sequence>
<reference evidence="2 3" key="1">
    <citation type="journal article" date="2018" name="Evol. Lett.">
        <title>Horizontal gene cluster transfer increased hallucinogenic mushroom diversity.</title>
        <authorList>
            <person name="Reynolds H.T."/>
            <person name="Vijayakumar V."/>
            <person name="Gluck-Thaler E."/>
            <person name="Korotkin H.B."/>
            <person name="Matheny P.B."/>
            <person name="Slot J.C."/>
        </authorList>
    </citation>
    <scope>NUCLEOTIDE SEQUENCE [LARGE SCALE GENOMIC DNA]</scope>
    <source>
        <strain evidence="2 3">SRW20</strain>
    </source>
</reference>
<accession>A0A409VK57</accession>
<dbReference type="Proteomes" id="UP000284706">
    <property type="component" value="Unassembled WGS sequence"/>
</dbReference>
<dbReference type="InParanoid" id="A0A409VK57"/>
<proteinExistence type="predicted"/>
<feature type="region of interest" description="Disordered" evidence="1">
    <location>
        <begin position="281"/>
        <end position="350"/>
    </location>
</feature>
<feature type="region of interest" description="Disordered" evidence="1">
    <location>
        <begin position="535"/>
        <end position="565"/>
    </location>
</feature>
<dbReference type="EMBL" id="NHYE01005626">
    <property type="protein sequence ID" value="PPQ66630.1"/>
    <property type="molecule type" value="Genomic_DNA"/>
</dbReference>
<feature type="region of interest" description="Disordered" evidence="1">
    <location>
        <begin position="51"/>
        <end position="142"/>
    </location>
</feature>
<feature type="compositionally biased region" description="Polar residues" evidence="1">
    <location>
        <begin position="231"/>
        <end position="241"/>
    </location>
</feature>